<keyword evidence="2" id="KW-1185">Reference proteome</keyword>
<accession>A0A3M7SJL1</accession>
<evidence type="ECO:0000313" key="1">
    <source>
        <dbReference type="EMBL" id="RNA35956.1"/>
    </source>
</evidence>
<dbReference type="AlphaFoldDB" id="A0A3M7SJL1"/>
<reference evidence="1 2" key="1">
    <citation type="journal article" date="2018" name="Sci. Rep.">
        <title>Genomic signatures of local adaptation to the degree of environmental predictability in rotifers.</title>
        <authorList>
            <person name="Franch-Gras L."/>
            <person name="Hahn C."/>
            <person name="Garcia-Roger E.M."/>
            <person name="Carmona M.J."/>
            <person name="Serra M."/>
            <person name="Gomez A."/>
        </authorList>
    </citation>
    <scope>NUCLEOTIDE SEQUENCE [LARGE SCALE GENOMIC DNA]</scope>
    <source>
        <strain evidence="1">HYR1</strain>
    </source>
</reference>
<dbReference type="Proteomes" id="UP000276133">
    <property type="component" value="Unassembled WGS sequence"/>
</dbReference>
<organism evidence="1 2">
    <name type="scientific">Brachionus plicatilis</name>
    <name type="common">Marine rotifer</name>
    <name type="synonym">Brachionus muelleri</name>
    <dbReference type="NCBI Taxonomy" id="10195"/>
    <lineage>
        <taxon>Eukaryota</taxon>
        <taxon>Metazoa</taxon>
        <taxon>Spiralia</taxon>
        <taxon>Gnathifera</taxon>
        <taxon>Rotifera</taxon>
        <taxon>Eurotatoria</taxon>
        <taxon>Monogononta</taxon>
        <taxon>Pseudotrocha</taxon>
        <taxon>Ploima</taxon>
        <taxon>Brachionidae</taxon>
        <taxon>Brachionus</taxon>
    </lineage>
</organism>
<proteinExistence type="predicted"/>
<evidence type="ECO:0000313" key="2">
    <source>
        <dbReference type="Proteomes" id="UP000276133"/>
    </source>
</evidence>
<dbReference type="EMBL" id="REGN01001267">
    <property type="protein sequence ID" value="RNA35956.1"/>
    <property type="molecule type" value="Genomic_DNA"/>
</dbReference>
<protein>
    <recommendedName>
        <fullName evidence="3">Transposase Tc1-like domain-containing protein</fullName>
    </recommendedName>
</protein>
<evidence type="ECO:0008006" key="3">
    <source>
        <dbReference type="Google" id="ProtNLM"/>
    </source>
</evidence>
<name>A0A3M7SJL1_BRAPC</name>
<comment type="caution">
    <text evidence="1">The sequence shown here is derived from an EMBL/GenBank/DDBJ whole genome shotgun (WGS) entry which is preliminary data.</text>
</comment>
<feature type="non-terminal residue" evidence="1">
    <location>
        <position position="1"/>
    </location>
</feature>
<sequence>KGVAKDYSKKDTRIQKFRIRSLANTHSQPQISLKMKISVGSVSKILKELKLKPYKKRKIPLLTTNHVRQ</sequence>
<gene>
    <name evidence="1" type="ORF">BpHYR1_043762</name>
</gene>